<feature type="transmembrane region" description="Helical" evidence="1">
    <location>
        <begin position="37"/>
        <end position="56"/>
    </location>
</feature>
<name>A0A2M7G8R3_9BACT</name>
<evidence type="ECO:0000313" key="2">
    <source>
        <dbReference type="EMBL" id="PIW18231.1"/>
    </source>
</evidence>
<dbReference type="Proteomes" id="UP000231019">
    <property type="component" value="Unassembled WGS sequence"/>
</dbReference>
<gene>
    <name evidence="2" type="ORF">COW36_05540</name>
</gene>
<evidence type="ECO:0000256" key="1">
    <source>
        <dbReference type="SAM" id="Phobius"/>
    </source>
</evidence>
<keyword evidence="1" id="KW-0472">Membrane</keyword>
<evidence type="ECO:0000313" key="3">
    <source>
        <dbReference type="Proteomes" id="UP000231019"/>
    </source>
</evidence>
<keyword evidence="1" id="KW-0812">Transmembrane</keyword>
<organism evidence="2 3">
    <name type="scientific">bacterium (Candidatus Blackallbacteria) CG17_big_fil_post_rev_8_21_14_2_50_48_46</name>
    <dbReference type="NCBI Taxonomy" id="2014261"/>
    <lineage>
        <taxon>Bacteria</taxon>
        <taxon>Candidatus Blackallbacteria</taxon>
    </lineage>
</organism>
<feature type="transmembrane region" description="Helical" evidence="1">
    <location>
        <begin position="12"/>
        <end position="31"/>
    </location>
</feature>
<sequence length="170" mass="19635">MRQIAYPAWLKPFLILNFVLGAGLSFLPLLRPLGWGLMLQAGYLAIGYVCIYVAELESDFMTQAKREVGDWNGLIVALTRLRTENCEAAVLAEALQVLNRQFWREYLLSRRYLLRSSLKPNSELEQRFKICNQVAIEWKNLLEAKLASRDYQLQGEEKQALLTLQELRQA</sequence>
<proteinExistence type="predicted"/>
<comment type="caution">
    <text evidence="2">The sequence shown here is derived from an EMBL/GenBank/DDBJ whole genome shotgun (WGS) entry which is preliminary data.</text>
</comment>
<accession>A0A2M7G8R3</accession>
<keyword evidence="1" id="KW-1133">Transmembrane helix</keyword>
<reference evidence="2 3" key="1">
    <citation type="submission" date="2017-09" db="EMBL/GenBank/DDBJ databases">
        <title>Depth-based differentiation of microbial function through sediment-hosted aquifers and enrichment of novel symbionts in the deep terrestrial subsurface.</title>
        <authorList>
            <person name="Probst A.J."/>
            <person name="Ladd B."/>
            <person name="Jarett J.K."/>
            <person name="Geller-Mcgrath D.E."/>
            <person name="Sieber C.M."/>
            <person name="Emerson J.B."/>
            <person name="Anantharaman K."/>
            <person name="Thomas B.C."/>
            <person name="Malmstrom R."/>
            <person name="Stieglmeier M."/>
            <person name="Klingl A."/>
            <person name="Woyke T."/>
            <person name="Ryan C.M."/>
            <person name="Banfield J.F."/>
        </authorList>
    </citation>
    <scope>NUCLEOTIDE SEQUENCE [LARGE SCALE GENOMIC DNA]</scope>
    <source>
        <strain evidence="2">CG17_big_fil_post_rev_8_21_14_2_50_48_46</strain>
    </source>
</reference>
<dbReference type="AlphaFoldDB" id="A0A2M7G8R3"/>
<dbReference type="EMBL" id="PFFQ01000013">
    <property type="protein sequence ID" value="PIW18231.1"/>
    <property type="molecule type" value="Genomic_DNA"/>
</dbReference>
<protein>
    <submittedName>
        <fullName evidence="2">Uncharacterized protein</fullName>
    </submittedName>
</protein>